<organism evidence="8 9">
    <name type="scientific">Methylosinus sporium</name>
    <dbReference type="NCBI Taxonomy" id="428"/>
    <lineage>
        <taxon>Bacteria</taxon>
        <taxon>Pseudomonadati</taxon>
        <taxon>Pseudomonadota</taxon>
        <taxon>Alphaproteobacteria</taxon>
        <taxon>Hyphomicrobiales</taxon>
        <taxon>Methylocystaceae</taxon>
        <taxon>Methylosinus</taxon>
    </lineage>
</organism>
<evidence type="ECO:0000256" key="1">
    <source>
        <dbReference type="ARBA" id="ARBA00004141"/>
    </source>
</evidence>
<name>A0A2U1SW23_METSR</name>
<evidence type="ECO:0000259" key="7">
    <source>
        <dbReference type="Pfam" id="PF04138"/>
    </source>
</evidence>
<feature type="transmembrane region" description="Helical" evidence="6">
    <location>
        <begin position="43"/>
        <end position="69"/>
    </location>
</feature>
<dbReference type="Proteomes" id="UP000245137">
    <property type="component" value="Unassembled WGS sequence"/>
</dbReference>
<dbReference type="PANTHER" id="PTHR38459">
    <property type="entry name" value="PROPHAGE BACTOPRENOL-LINKED GLUCOSE TRANSLOCASE HOMOLOG"/>
    <property type="match status" value="1"/>
</dbReference>
<dbReference type="EMBL" id="PUIV01000001">
    <property type="protein sequence ID" value="PWB95824.1"/>
    <property type="molecule type" value="Genomic_DNA"/>
</dbReference>
<dbReference type="OrthoDB" id="7192803at2"/>
<sequence length="143" mass="15130">MSTHRVFAATRLLRDLVAYGLASGAALALDYGLLLLFHKTLGAPYLIAAAIGFCGGLALVYALSIAVVFRDRRRVRPASEFTLFCVIGLAGLLVTEALMLLLVGRLGFDPAFAKIPTAGVVFLFNFTARRALLFSAPAAKAAA</sequence>
<evidence type="ECO:0000313" key="9">
    <source>
        <dbReference type="Proteomes" id="UP000245137"/>
    </source>
</evidence>
<dbReference type="GO" id="GO:0000271">
    <property type="term" value="P:polysaccharide biosynthetic process"/>
    <property type="evidence" value="ECO:0007669"/>
    <property type="project" value="InterPro"/>
</dbReference>
<feature type="transmembrane region" description="Helical" evidence="6">
    <location>
        <begin position="81"/>
        <end position="104"/>
    </location>
</feature>
<evidence type="ECO:0000256" key="3">
    <source>
        <dbReference type="ARBA" id="ARBA00022692"/>
    </source>
</evidence>
<keyword evidence="5 6" id="KW-0472">Membrane</keyword>
<evidence type="ECO:0000256" key="5">
    <source>
        <dbReference type="ARBA" id="ARBA00023136"/>
    </source>
</evidence>
<accession>A0A2U1SW23</accession>
<feature type="transmembrane region" description="Helical" evidence="6">
    <location>
        <begin position="12"/>
        <end position="37"/>
    </location>
</feature>
<evidence type="ECO:0000313" key="8">
    <source>
        <dbReference type="EMBL" id="PWB95824.1"/>
    </source>
</evidence>
<comment type="similarity">
    <text evidence="2">Belongs to the GtrA family.</text>
</comment>
<reference evidence="8 9" key="1">
    <citation type="journal article" date="2018" name="Appl. Microbiol. Biotechnol.">
        <title>Co-cultivation of the strictly anaerobic methanogen Methanosarcina barkeri with aerobic methanotrophs in an oxygen-limited membrane bioreactor.</title>
        <authorList>
            <person name="In 't Zandt M.H."/>
            <person name="van den Bosch T.J.M."/>
            <person name="Rijkers R."/>
            <person name="van Kessel M.A.H.J."/>
            <person name="Jetten M.S.M."/>
            <person name="Welte C.U."/>
        </authorList>
    </citation>
    <scope>NUCLEOTIDE SEQUENCE [LARGE SCALE GENOMIC DNA]</scope>
    <source>
        <strain evidence="8 9">DSM 17706</strain>
    </source>
</reference>
<evidence type="ECO:0000256" key="6">
    <source>
        <dbReference type="SAM" id="Phobius"/>
    </source>
</evidence>
<protein>
    <submittedName>
        <fullName evidence="8">GtrA family protein</fullName>
    </submittedName>
</protein>
<dbReference type="AlphaFoldDB" id="A0A2U1SW23"/>
<dbReference type="GO" id="GO:0005886">
    <property type="term" value="C:plasma membrane"/>
    <property type="evidence" value="ECO:0007669"/>
    <property type="project" value="TreeGrafter"/>
</dbReference>
<dbReference type="InterPro" id="IPR051401">
    <property type="entry name" value="GtrA_CellWall_Glycosyl"/>
</dbReference>
<dbReference type="PANTHER" id="PTHR38459:SF1">
    <property type="entry name" value="PROPHAGE BACTOPRENOL-LINKED GLUCOSE TRANSLOCASE HOMOLOG"/>
    <property type="match status" value="1"/>
</dbReference>
<dbReference type="Pfam" id="PF04138">
    <property type="entry name" value="GtrA_DPMS_TM"/>
    <property type="match status" value="1"/>
</dbReference>
<evidence type="ECO:0000256" key="2">
    <source>
        <dbReference type="ARBA" id="ARBA00009399"/>
    </source>
</evidence>
<keyword evidence="3 6" id="KW-0812">Transmembrane</keyword>
<gene>
    <name evidence="8" type="ORF">C5689_01615</name>
</gene>
<keyword evidence="4 6" id="KW-1133">Transmembrane helix</keyword>
<proteinExistence type="inferred from homology"/>
<evidence type="ECO:0000256" key="4">
    <source>
        <dbReference type="ARBA" id="ARBA00022989"/>
    </source>
</evidence>
<keyword evidence="9" id="KW-1185">Reference proteome</keyword>
<comment type="caution">
    <text evidence="8">The sequence shown here is derived from an EMBL/GenBank/DDBJ whole genome shotgun (WGS) entry which is preliminary data.</text>
</comment>
<dbReference type="InterPro" id="IPR007267">
    <property type="entry name" value="GtrA_DPMS_TM"/>
</dbReference>
<feature type="domain" description="GtrA/DPMS transmembrane" evidence="7">
    <location>
        <begin position="19"/>
        <end position="134"/>
    </location>
</feature>
<dbReference type="RefSeq" id="WP_108915497.1">
    <property type="nucleotide sequence ID" value="NZ_BGJY01000001.1"/>
</dbReference>
<comment type="subcellular location">
    <subcellularLocation>
        <location evidence="1">Membrane</location>
        <topology evidence="1">Multi-pass membrane protein</topology>
    </subcellularLocation>
</comment>